<evidence type="ECO:0000256" key="3">
    <source>
        <dbReference type="ARBA" id="ARBA00022679"/>
    </source>
</evidence>
<evidence type="ECO:0000256" key="1">
    <source>
        <dbReference type="ARBA" id="ARBA00006594"/>
    </source>
</evidence>
<keyword evidence="3" id="KW-0808">Transferase</keyword>
<sequence>MVTTDSQSADYKFRSFFMIDSNEIKTVKVSVNDLISPDYNPRRWSKEQTNNLKESIKRFGLVDPIIANSAPERKNIIIGGNFRLFAAKQLGFMEVPVIYVDIPDIDKEKELNLRLNKNTGEFDLKLLAEFDENILKDIGFNSEDLDEIFNIEDIPEEFNLKKALEKAGVDEVNTKEGDIWLLGDSKLMVGDSTKEEDVLKLMSDEKADMCFTDPPYLLNYLKDKKRDGQPTKGFGQKQNRKYLGTDSLPENFTELWMANIAKIQKENFSIIVYENWKNLRIIWAEMEKYWRVKNMLVWHLPNRSQGFSAKYKFFSKHDIAMVGASPDTDIEFNLEEETEGLQEEYETALFAIKGSPQWEGYDKGKKYQPTDFIEYKASDEASSGQGVVFGTKPLEILIPYIKVLTKRSDLIIEPFGGSGSTLIAATKMKRRCFVMEKCPAYVEVIKKRWENLTGFKAILDEK</sequence>
<evidence type="ECO:0000313" key="6">
    <source>
        <dbReference type="EMBL" id="KKQ50255.1"/>
    </source>
</evidence>
<dbReference type="CDD" id="cd16401">
    <property type="entry name" value="ParB_N_like_MT"/>
    <property type="match status" value="1"/>
</dbReference>
<evidence type="ECO:0000256" key="2">
    <source>
        <dbReference type="ARBA" id="ARBA00022603"/>
    </source>
</evidence>
<reference evidence="6 7" key="1">
    <citation type="journal article" date="2015" name="Nature">
        <title>rRNA introns, odd ribosomes, and small enigmatic genomes across a large radiation of phyla.</title>
        <authorList>
            <person name="Brown C.T."/>
            <person name="Hug L.A."/>
            <person name="Thomas B.C."/>
            <person name="Sharon I."/>
            <person name="Castelle C.J."/>
            <person name="Singh A."/>
            <person name="Wilkins M.J."/>
            <person name="Williams K.H."/>
            <person name="Banfield J.F."/>
        </authorList>
    </citation>
    <scope>NUCLEOTIDE SEQUENCE [LARGE SCALE GENOMIC DNA]</scope>
</reference>
<dbReference type="Pfam" id="PF02195">
    <property type="entry name" value="ParB_N"/>
    <property type="match status" value="1"/>
</dbReference>
<proteinExistence type="inferred from homology"/>
<dbReference type="GO" id="GO:0045881">
    <property type="term" value="P:positive regulation of sporulation resulting in formation of a cellular spore"/>
    <property type="evidence" value="ECO:0007669"/>
    <property type="project" value="TreeGrafter"/>
</dbReference>
<dbReference type="GO" id="GO:0007059">
    <property type="term" value="P:chromosome segregation"/>
    <property type="evidence" value="ECO:0007669"/>
    <property type="project" value="TreeGrafter"/>
</dbReference>
<dbReference type="InterPro" id="IPR015840">
    <property type="entry name" value="DNA_MeTrfase_ParB"/>
</dbReference>
<dbReference type="Gene3D" id="3.90.1530.10">
    <property type="entry name" value="Conserved hypothetical protein from pyrococcus furiosus pfu- 392566-001, ParB domain"/>
    <property type="match status" value="1"/>
</dbReference>
<dbReference type="GO" id="GO:0008170">
    <property type="term" value="F:N-methyltransferase activity"/>
    <property type="evidence" value="ECO:0007669"/>
    <property type="project" value="InterPro"/>
</dbReference>
<evidence type="ECO:0000313" key="7">
    <source>
        <dbReference type="Proteomes" id="UP000034231"/>
    </source>
</evidence>
<keyword evidence="2" id="KW-0489">Methyltransferase</keyword>
<dbReference type="InterPro" id="IPR001091">
    <property type="entry name" value="RM_Methyltransferase"/>
</dbReference>
<dbReference type="Proteomes" id="UP000034231">
    <property type="component" value="Unassembled WGS sequence"/>
</dbReference>
<dbReference type="PANTHER" id="PTHR33375">
    <property type="entry name" value="CHROMOSOME-PARTITIONING PROTEIN PARB-RELATED"/>
    <property type="match status" value="1"/>
</dbReference>
<dbReference type="GO" id="GO:0005694">
    <property type="term" value="C:chromosome"/>
    <property type="evidence" value="ECO:0007669"/>
    <property type="project" value="TreeGrafter"/>
</dbReference>
<dbReference type="GO" id="GO:0003677">
    <property type="term" value="F:DNA binding"/>
    <property type="evidence" value="ECO:0007669"/>
    <property type="project" value="InterPro"/>
</dbReference>
<organism evidence="6 7">
    <name type="scientific">Candidatus Shapirobacteria bacterium GW2011_GWE1_38_10</name>
    <dbReference type="NCBI Taxonomy" id="1618488"/>
    <lineage>
        <taxon>Bacteria</taxon>
        <taxon>Candidatus Shapironibacteriota</taxon>
    </lineage>
</organism>
<feature type="domain" description="ParB-like N-terminal" evidence="5">
    <location>
        <begin position="27"/>
        <end position="117"/>
    </location>
</feature>
<gene>
    <name evidence="6" type="ORF">US68_C0007G0018</name>
</gene>
<dbReference type="EC" id="2.1.1.-" evidence="4"/>
<evidence type="ECO:0000259" key="5">
    <source>
        <dbReference type="SMART" id="SM00470"/>
    </source>
</evidence>
<dbReference type="InterPro" id="IPR002052">
    <property type="entry name" value="DNA_methylase_N6_adenine_CS"/>
</dbReference>
<dbReference type="PANTHER" id="PTHR33375:SF1">
    <property type="entry name" value="CHROMOSOME-PARTITIONING PROTEIN PARB-RELATED"/>
    <property type="match status" value="1"/>
</dbReference>
<accession>A0A0G0IGY5</accession>
<dbReference type="InterPro" id="IPR029063">
    <property type="entry name" value="SAM-dependent_MTases_sf"/>
</dbReference>
<name>A0A0G0IGY5_9BACT</name>
<dbReference type="Gene3D" id="3.40.50.150">
    <property type="entry name" value="Vaccinia Virus protein VP39"/>
    <property type="match status" value="1"/>
</dbReference>
<dbReference type="GO" id="GO:0032259">
    <property type="term" value="P:methylation"/>
    <property type="evidence" value="ECO:0007669"/>
    <property type="project" value="UniProtKB-KW"/>
</dbReference>
<dbReference type="SMART" id="SM00470">
    <property type="entry name" value="ParB"/>
    <property type="match status" value="1"/>
</dbReference>
<dbReference type="Pfam" id="PF01555">
    <property type="entry name" value="N6_N4_Mtase"/>
    <property type="match status" value="1"/>
</dbReference>
<dbReference type="SUPFAM" id="SSF53335">
    <property type="entry name" value="S-adenosyl-L-methionine-dependent methyltransferases"/>
    <property type="match status" value="1"/>
</dbReference>
<dbReference type="PRINTS" id="PR00508">
    <property type="entry name" value="S21N4MTFRASE"/>
</dbReference>
<dbReference type="InterPro" id="IPR036086">
    <property type="entry name" value="ParB/Sulfiredoxin_sf"/>
</dbReference>
<dbReference type="AlphaFoldDB" id="A0A0G0IGY5"/>
<comment type="caution">
    <text evidence="6">The sequence shown here is derived from an EMBL/GenBank/DDBJ whole genome shotgun (WGS) entry which is preliminary data.</text>
</comment>
<protein>
    <recommendedName>
        <fullName evidence="4">Methyltransferase</fullName>
        <ecNumber evidence="4">2.1.1.-</ecNumber>
    </recommendedName>
</protein>
<dbReference type="PIRSF" id="PIRSF036758">
    <property type="entry name" value="Aden_M_ParB"/>
    <property type="match status" value="1"/>
</dbReference>
<dbReference type="SUPFAM" id="SSF110849">
    <property type="entry name" value="ParB/Sulfiredoxin"/>
    <property type="match status" value="1"/>
</dbReference>
<comment type="similarity">
    <text evidence="1 4">Belongs to the N(4)/N(6)-methyltransferase family.</text>
</comment>
<dbReference type="InterPro" id="IPR003115">
    <property type="entry name" value="ParB_N"/>
</dbReference>
<dbReference type="PROSITE" id="PS00092">
    <property type="entry name" value="N6_MTASE"/>
    <property type="match status" value="1"/>
</dbReference>
<dbReference type="InterPro" id="IPR050336">
    <property type="entry name" value="Chromosome_partition/occlusion"/>
</dbReference>
<dbReference type="InterPro" id="IPR002941">
    <property type="entry name" value="DNA_methylase_N4/N6"/>
</dbReference>
<dbReference type="EMBL" id="LBTX01000007">
    <property type="protein sequence ID" value="KKQ50255.1"/>
    <property type="molecule type" value="Genomic_DNA"/>
</dbReference>
<evidence type="ECO:0000256" key="4">
    <source>
        <dbReference type="RuleBase" id="RU362026"/>
    </source>
</evidence>